<sequence>MDSLEFTCLYPSPLKMWVGCFLFIRYWWSLMKTTIYIGVITFIFSLLEVYAEEVRYLKPEEVATGDCDVWNAVFTTENQFVLTCGDSAEVWQTGGFETERQNVIHDTGWTDLVKGPENSYFATISGGGFKIKIWKVTPDGNPVFVSVHDNYKGTETRFDKIHSVVFDKNALFMMGDTGFVYIVGLDKAMKLGQLFTIHTRNVTSVAIDTKVTKVADTNITKVADTNITLAIALDNSKHQVILANLMSNQESIGGGFKYTSLFYPSTVRKLLFVPDDRLLAAVTDSGFEFRHVNDWSKAYHIASSVNCTDISYSKNGDIFVGVCDDKKAYLFRKGRSSIASIEVFNPVHFIKFDWNSGVNRFAVVLDSGNIVLWKLIYEGMSDGRASYYQSKIATLRHNGTVEKIEFGSSGQILTVSGGKARLWDEGVLIPSENTTDSDEHHLLVRKSGQVGSLTNISMIFLAALAAAHPNFLE</sequence>
<dbReference type="EMBL" id="JOKG01000004">
    <property type="protein sequence ID" value="KEQ12423.1"/>
    <property type="molecule type" value="Genomic_DNA"/>
</dbReference>
<protein>
    <recommendedName>
        <fullName evidence="3">Anaphase-promoting complex subunit 4 WD40 domain-containing protein</fullName>
    </recommendedName>
</protein>
<organism evidence="1 2">
    <name type="scientific">Endozoicomonas montiporae</name>
    <dbReference type="NCBI Taxonomy" id="1027273"/>
    <lineage>
        <taxon>Bacteria</taxon>
        <taxon>Pseudomonadati</taxon>
        <taxon>Pseudomonadota</taxon>
        <taxon>Gammaproteobacteria</taxon>
        <taxon>Oceanospirillales</taxon>
        <taxon>Endozoicomonadaceae</taxon>
        <taxon>Endozoicomonas</taxon>
    </lineage>
</organism>
<dbReference type="SUPFAM" id="SSF50978">
    <property type="entry name" value="WD40 repeat-like"/>
    <property type="match status" value="1"/>
</dbReference>
<dbReference type="InterPro" id="IPR036322">
    <property type="entry name" value="WD40_repeat_dom_sf"/>
</dbReference>
<gene>
    <name evidence="1" type="ORF">GZ77_17970</name>
</gene>
<dbReference type="SMART" id="SM00320">
    <property type="entry name" value="WD40"/>
    <property type="match status" value="4"/>
</dbReference>
<dbReference type="Gene3D" id="2.130.10.10">
    <property type="entry name" value="YVTN repeat-like/Quinoprotein amine dehydrogenase"/>
    <property type="match status" value="2"/>
</dbReference>
<proteinExistence type="predicted"/>
<dbReference type="AlphaFoldDB" id="A0A081N1V0"/>
<dbReference type="InterPro" id="IPR001680">
    <property type="entry name" value="WD40_rpt"/>
</dbReference>
<keyword evidence="2" id="KW-1185">Reference proteome</keyword>
<reference evidence="1 2" key="1">
    <citation type="submission" date="2014-06" db="EMBL/GenBank/DDBJ databases">
        <title>Whole Genome Sequences of Three Symbiotic Endozoicomonas Bacteria.</title>
        <authorList>
            <person name="Neave M.J."/>
            <person name="Apprill A."/>
            <person name="Voolstra C.R."/>
        </authorList>
    </citation>
    <scope>NUCLEOTIDE SEQUENCE [LARGE SCALE GENOMIC DNA]</scope>
    <source>
        <strain evidence="1 2">LMG 24815</strain>
    </source>
</reference>
<evidence type="ECO:0000313" key="1">
    <source>
        <dbReference type="EMBL" id="KEQ12423.1"/>
    </source>
</evidence>
<evidence type="ECO:0008006" key="3">
    <source>
        <dbReference type="Google" id="ProtNLM"/>
    </source>
</evidence>
<dbReference type="Proteomes" id="UP000028006">
    <property type="component" value="Unassembled WGS sequence"/>
</dbReference>
<evidence type="ECO:0000313" key="2">
    <source>
        <dbReference type="Proteomes" id="UP000028006"/>
    </source>
</evidence>
<comment type="caution">
    <text evidence="1">The sequence shown here is derived from an EMBL/GenBank/DDBJ whole genome shotgun (WGS) entry which is preliminary data.</text>
</comment>
<dbReference type="InterPro" id="IPR015943">
    <property type="entry name" value="WD40/YVTN_repeat-like_dom_sf"/>
</dbReference>
<name>A0A081N1V0_9GAMM</name>
<accession>A0A081N1V0</accession>